<feature type="transmembrane region" description="Helical" evidence="8">
    <location>
        <begin position="15"/>
        <end position="37"/>
    </location>
</feature>
<name>A0A841RH62_9SPIO</name>
<dbReference type="PANTHER" id="PTHR42682:SF4">
    <property type="entry name" value="NADH-UBIQUINONE_PLASTOQUINONE"/>
    <property type="match status" value="1"/>
</dbReference>
<dbReference type="AlphaFoldDB" id="A0A841RH62"/>
<accession>A0A841RH62</accession>
<dbReference type="GO" id="GO:0016491">
    <property type="term" value="F:oxidoreductase activity"/>
    <property type="evidence" value="ECO:0007669"/>
    <property type="project" value="UniProtKB-KW"/>
</dbReference>
<feature type="transmembrane region" description="Helical" evidence="8">
    <location>
        <begin position="482"/>
        <end position="502"/>
    </location>
</feature>
<feature type="transmembrane region" description="Helical" evidence="8">
    <location>
        <begin position="116"/>
        <end position="137"/>
    </location>
</feature>
<evidence type="ECO:0000256" key="4">
    <source>
        <dbReference type="ARBA" id="ARBA00022989"/>
    </source>
</evidence>
<keyword evidence="11" id="KW-1185">Reference proteome</keyword>
<feature type="transmembrane region" description="Helical" evidence="8">
    <location>
        <begin position="552"/>
        <end position="571"/>
    </location>
</feature>
<dbReference type="EMBL" id="JACHGJ010000018">
    <property type="protein sequence ID" value="MBB6482711.1"/>
    <property type="molecule type" value="Genomic_DNA"/>
</dbReference>
<feature type="transmembrane region" description="Helical" evidence="8">
    <location>
        <begin position="82"/>
        <end position="104"/>
    </location>
</feature>
<keyword evidence="10" id="KW-0456">Lyase</keyword>
<feature type="transmembrane region" description="Helical" evidence="8">
    <location>
        <begin position="592"/>
        <end position="612"/>
    </location>
</feature>
<keyword evidence="6 8" id="KW-0472">Membrane</keyword>
<evidence type="ECO:0000256" key="5">
    <source>
        <dbReference type="ARBA" id="ARBA00023002"/>
    </source>
</evidence>
<feature type="domain" description="NADH:quinone oxidoreductase/Mrp antiporter transmembrane" evidence="9">
    <location>
        <begin position="280"/>
        <end position="551"/>
    </location>
</feature>
<dbReference type="InterPro" id="IPR003918">
    <property type="entry name" value="NADH_UbQ_OxRdtase"/>
</dbReference>
<feature type="transmembrane region" description="Helical" evidence="8">
    <location>
        <begin position="387"/>
        <end position="409"/>
    </location>
</feature>
<dbReference type="GO" id="GO:0005886">
    <property type="term" value="C:plasma membrane"/>
    <property type="evidence" value="ECO:0007669"/>
    <property type="project" value="UniProtKB-SubCell"/>
</dbReference>
<evidence type="ECO:0000256" key="1">
    <source>
        <dbReference type="ARBA" id="ARBA00004651"/>
    </source>
</evidence>
<protein>
    <submittedName>
        <fullName evidence="10">Formate hydrogenlyase subunit 3/multisubunit Na+/H+ antiporter MnhD subunit</fullName>
    </submittedName>
</protein>
<feature type="transmembrane region" description="Helical" evidence="8">
    <location>
        <begin position="415"/>
        <end position="436"/>
    </location>
</feature>
<dbReference type="PRINTS" id="PR01437">
    <property type="entry name" value="NUOXDRDTASE4"/>
</dbReference>
<evidence type="ECO:0000313" key="11">
    <source>
        <dbReference type="Proteomes" id="UP000587760"/>
    </source>
</evidence>
<dbReference type="InterPro" id="IPR052175">
    <property type="entry name" value="ComplexI-like_HydComp"/>
</dbReference>
<feature type="transmembrane region" description="Helical" evidence="8">
    <location>
        <begin position="652"/>
        <end position="673"/>
    </location>
</feature>
<feature type="transmembrane region" description="Helical" evidence="8">
    <location>
        <begin position="158"/>
        <end position="175"/>
    </location>
</feature>
<keyword evidence="5" id="KW-0560">Oxidoreductase</keyword>
<keyword evidence="3 7" id="KW-0812">Transmembrane</keyword>
<feature type="transmembrane region" description="Helical" evidence="8">
    <location>
        <begin position="456"/>
        <end position="476"/>
    </location>
</feature>
<evidence type="ECO:0000256" key="8">
    <source>
        <dbReference type="SAM" id="Phobius"/>
    </source>
</evidence>
<gene>
    <name evidence="10" type="ORF">HNR50_004416</name>
</gene>
<feature type="transmembrane region" description="Helical" evidence="8">
    <location>
        <begin position="354"/>
        <end position="375"/>
    </location>
</feature>
<comment type="subcellular location">
    <subcellularLocation>
        <location evidence="1">Cell membrane</location>
        <topology evidence="1">Multi-pass membrane protein</topology>
    </subcellularLocation>
    <subcellularLocation>
        <location evidence="7">Membrane</location>
        <topology evidence="7">Multi-pass membrane protein</topology>
    </subcellularLocation>
</comment>
<feature type="transmembrane region" description="Helical" evidence="8">
    <location>
        <begin position="261"/>
        <end position="280"/>
    </location>
</feature>
<feature type="transmembrane region" description="Helical" evidence="8">
    <location>
        <begin position="749"/>
        <end position="767"/>
    </location>
</feature>
<dbReference type="RefSeq" id="WP_184748946.1">
    <property type="nucleotide sequence ID" value="NZ_JACHGJ010000018.1"/>
</dbReference>
<evidence type="ECO:0000256" key="7">
    <source>
        <dbReference type="RuleBase" id="RU000320"/>
    </source>
</evidence>
<organism evidence="10 11">
    <name type="scientific">Spirochaeta isovalerica</name>
    <dbReference type="NCBI Taxonomy" id="150"/>
    <lineage>
        <taxon>Bacteria</taxon>
        <taxon>Pseudomonadati</taxon>
        <taxon>Spirochaetota</taxon>
        <taxon>Spirochaetia</taxon>
        <taxon>Spirochaetales</taxon>
        <taxon>Spirochaetaceae</taxon>
        <taxon>Spirochaeta</taxon>
    </lineage>
</organism>
<evidence type="ECO:0000259" key="9">
    <source>
        <dbReference type="Pfam" id="PF00361"/>
    </source>
</evidence>
<dbReference type="PANTHER" id="PTHR42682">
    <property type="entry name" value="HYDROGENASE-4 COMPONENT F"/>
    <property type="match status" value="1"/>
</dbReference>
<dbReference type="InterPro" id="IPR001750">
    <property type="entry name" value="ND/Mrp_TM"/>
</dbReference>
<feature type="transmembrane region" description="Helical" evidence="8">
    <location>
        <begin position="286"/>
        <end position="302"/>
    </location>
</feature>
<dbReference type="GO" id="GO:0016829">
    <property type="term" value="F:lyase activity"/>
    <property type="evidence" value="ECO:0007669"/>
    <property type="project" value="UniProtKB-KW"/>
</dbReference>
<proteinExistence type="predicted"/>
<dbReference type="Pfam" id="PF00361">
    <property type="entry name" value="Proton_antipo_M"/>
    <property type="match status" value="2"/>
</dbReference>
<evidence type="ECO:0000256" key="3">
    <source>
        <dbReference type="ARBA" id="ARBA00022692"/>
    </source>
</evidence>
<feature type="transmembrane region" description="Helical" evidence="8">
    <location>
        <begin position="514"/>
        <end position="532"/>
    </location>
</feature>
<comment type="caution">
    <text evidence="10">The sequence shown here is derived from an EMBL/GenBank/DDBJ whole genome shotgun (WGS) entry which is preliminary data.</text>
</comment>
<sequence length="768" mass="85209">GSNLAGIKQNKAKRLLGYSSVGQIGLLMIILGLGDMLGDKRDFIALGILVSHYLAKAVLFWIAGIIEREDIKDWAVLRRNPLLMVLFGSTLFALIGFPPFPVFFAKWELVMLLVKSHSYVMTALILLASFFEAVYLLRWLGYALKLENKDLPAFKTPLFKVLPPALFGILLYSAGWYTGSLVESFNAFNYIPLAFIVVIALLDWLPVWFKNTLSIGGAVTYLVYLYPQVQGDLFRTVFGAIFLVGAVLTLLSGYYQKGKRVGFYPMTLSMFAGLAMLITASNLMEIFYGWELMTIGSYFLLIRGKKSMPHGYSYIMFSVGGSYAMMFGFALAYLSAGHIGLSALTDISVFPMLAYSLMLLGFMTKTASLPMHIWLPGAHGEAVADIHFMASAILLKAGVFGIILVLLGMGKETDYAQTILLVLSWIGVLSALIGNISASFQESAKRLLAWSSIGQLGYIVFALATMTHLGWLMALTYSLTHFLYKGILFLIIGGIAWHLGTADMYKMGGLIKRMPFSFFAVLIAIITLSGVPPLVGFAAKWMNYNLLITEGFVFQGVVMLIAGIIAFLYLFRLIHTIFLGQLKDNLRKVKEINIWFLIPVYILLAAIFYLSFTPSALLRPIGTMLQAYFPEGTLTWTGNLATTSAGYFDGTMILYVIGGVFMTILAFFALITFRKRIVKAGQFNIYYGGEAPSRPELVHFAYNFFAHYNKAIGLVVTPVLHRFWENAGKALHGLSDFIRRIYNGNGQSYAFHVVLYVVVVFLIKAGGM</sequence>
<feature type="transmembrane region" description="Helical" evidence="8">
    <location>
        <begin position="314"/>
        <end position="334"/>
    </location>
</feature>
<evidence type="ECO:0000313" key="10">
    <source>
        <dbReference type="EMBL" id="MBB6482711.1"/>
    </source>
</evidence>
<dbReference type="Proteomes" id="UP000587760">
    <property type="component" value="Unassembled WGS sequence"/>
</dbReference>
<keyword evidence="2" id="KW-1003">Cell membrane</keyword>
<dbReference type="GO" id="GO:0008137">
    <property type="term" value="F:NADH dehydrogenase (ubiquinone) activity"/>
    <property type="evidence" value="ECO:0007669"/>
    <property type="project" value="InterPro"/>
</dbReference>
<feature type="non-terminal residue" evidence="10">
    <location>
        <position position="1"/>
    </location>
</feature>
<reference evidence="10 11" key="1">
    <citation type="submission" date="2020-08" db="EMBL/GenBank/DDBJ databases">
        <title>Genomic Encyclopedia of Type Strains, Phase IV (KMG-IV): sequencing the most valuable type-strain genomes for metagenomic binning, comparative biology and taxonomic classification.</title>
        <authorList>
            <person name="Goeker M."/>
        </authorList>
    </citation>
    <scope>NUCLEOTIDE SEQUENCE [LARGE SCALE GENOMIC DNA]</scope>
    <source>
        <strain evidence="10 11">DSM 2461</strain>
    </source>
</reference>
<keyword evidence="4 8" id="KW-1133">Transmembrane helix</keyword>
<feature type="transmembrane region" description="Helical" evidence="8">
    <location>
        <begin position="187"/>
        <end position="205"/>
    </location>
</feature>
<feature type="domain" description="NADH:quinone oxidoreductase/Mrp antiporter transmembrane" evidence="9">
    <location>
        <begin position="3"/>
        <end position="131"/>
    </location>
</feature>
<evidence type="ECO:0000256" key="6">
    <source>
        <dbReference type="ARBA" id="ARBA00023136"/>
    </source>
</evidence>
<feature type="transmembrane region" description="Helical" evidence="8">
    <location>
        <begin position="43"/>
        <end position="62"/>
    </location>
</feature>
<feature type="transmembrane region" description="Helical" evidence="8">
    <location>
        <begin position="233"/>
        <end position="254"/>
    </location>
</feature>
<dbReference type="GO" id="GO:0042773">
    <property type="term" value="P:ATP synthesis coupled electron transport"/>
    <property type="evidence" value="ECO:0007669"/>
    <property type="project" value="InterPro"/>
</dbReference>
<evidence type="ECO:0000256" key="2">
    <source>
        <dbReference type="ARBA" id="ARBA00022475"/>
    </source>
</evidence>
<feature type="transmembrane region" description="Helical" evidence="8">
    <location>
        <begin position="212"/>
        <end position="227"/>
    </location>
</feature>